<name>A0A2G4SMJ1_RHIZD</name>
<proteinExistence type="predicted"/>
<organism evidence="2 3">
    <name type="scientific">Rhizopus microsporus ATCC 52813</name>
    <dbReference type="NCBI Taxonomy" id="1340429"/>
    <lineage>
        <taxon>Eukaryota</taxon>
        <taxon>Fungi</taxon>
        <taxon>Fungi incertae sedis</taxon>
        <taxon>Mucoromycota</taxon>
        <taxon>Mucoromycotina</taxon>
        <taxon>Mucoromycetes</taxon>
        <taxon>Mucorales</taxon>
        <taxon>Mucorineae</taxon>
        <taxon>Rhizopodaceae</taxon>
        <taxon>Rhizopus</taxon>
    </lineage>
</organism>
<dbReference type="GeneID" id="35446209"/>
<dbReference type="Proteomes" id="UP000242254">
    <property type="component" value="Unassembled WGS sequence"/>
</dbReference>
<keyword evidence="1" id="KW-0472">Membrane</keyword>
<evidence type="ECO:0000313" key="2">
    <source>
        <dbReference type="EMBL" id="PHZ09984.1"/>
    </source>
</evidence>
<evidence type="ECO:0000313" key="3">
    <source>
        <dbReference type="Proteomes" id="UP000242254"/>
    </source>
</evidence>
<keyword evidence="3" id="KW-1185">Reference proteome</keyword>
<feature type="transmembrane region" description="Helical" evidence="1">
    <location>
        <begin position="33"/>
        <end position="55"/>
    </location>
</feature>
<gene>
    <name evidence="2" type="ORF">RHIMIDRAFT_41419</name>
</gene>
<dbReference type="AlphaFoldDB" id="A0A2G4SMJ1"/>
<evidence type="ECO:0000256" key="1">
    <source>
        <dbReference type="SAM" id="Phobius"/>
    </source>
</evidence>
<protein>
    <submittedName>
        <fullName evidence="2">Uncharacterized protein</fullName>
    </submittedName>
</protein>
<keyword evidence="1" id="KW-1133">Transmembrane helix</keyword>
<dbReference type="EMBL" id="KZ303856">
    <property type="protein sequence ID" value="PHZ09984.1"/>
    <property type="molecule type" value="Genomic_DNA"/>
</dbReference>
<dbReference type="RefSeq" id="XP_023463692.1">
    <property type="nucleotide sequence ID" value="XM_023615221.1"/>
</dbReference>
<reference evidence="2 3" key="1">
    <citation type="journal article" date="2016" name="Proc. Natl. Acad. Sci. U.S.A.">
        <title>Lipid metabolic changes in an early divergent fungus govern the establishment of a mutualistic symbiosis with endobacteria.</title>
        <authorList>
            <person name="Lastovetsky O.A."/>
            <person name="Gaspar M.L."/>
            <person name="Mondo S.J."/>
            <person name="LaButti K.M."/>
            <person name="Sandor L."/>
            <person name="Grigoriev I.V."/>
            <person name="Henry S.A."/>
            <person name="Pawlowska T.E."/>
        </authorList>
    </citation>
    <scope>NUCLEOTIDE SEQUENCE [LARGE SCALE GENOMIC DNA]</scope>
    <source>
        <strain evidence="2 3">ATCC 52813</strain>
    </source>
</reference>
<keyword evidence="1" id="KW-0812">Transmembrane</keyword>
<accession>A0A2G4SMJ1</accession>
<sequence length="61" mass="7210">MDLQRISNRAFFLFILSKRSFPPNQNVIICQSVVYLCMSFSLLFDLIRLIAFSFIHLNYGF</sequence>